<dbReference type="Proteomes" id="UP000182332">
    <property type="component" value="Unassembled WGS sequence"/>
</dbReference>
<proteinExistence type="predicted"/>
<reference evidence="1 2" key="1">
    <citation type="submission" date="2016-10" db="EMBL/GenBank/DDBJ databases">
        <authorList>
            <person name="de Groot N.N."/>
        </authorList>
    </citation>
    <scope>NUCLEOTIDE SEQUENCE [LARGE SCALE GENOMIC DNA]</scope>
    <source>
        <strain evidence="1 2">DSM 11363</strain>
    </source>
</reference>
<sequence length="39" mass="4283">MGRKLTVTYGQQESLTVNCQSRALTSVMLKELSKAPILS</sequence>
<dbReference type="AlphaFoldDB" id="A0A1I0J2J0"/>
<gene>
    <name evidence="1" type="ORF">SAMN05216197_14614</name>
</gene>
<evidence type="ECO:0000313" key="2">
    <source>
        <dbReference type="Proteomes" id="UP000182332"/>
    </source>
</evidence>
<accession>A0A1I0J2J0</accession>
<name>A0A1I0J2J0_9PSED</name>
<organism evidence="1 2">
    <name type="scientific">Pseudomonas graminis</name>
    <dbReference type="NCBI Taxonomy" id="158627"/>
    <lineage>
        <taxon>Bacteria</taxon>
        <taxon>Pseudomonadati</taxon>
        <taxon>Pseudomonadota</taxon>
        <taxon>Gammaproteobacteria</taxon>
        <taxon>Pseudomonadales</taxon>
        <taxon>Pseudomonadaceae</taxon>
        <taxon>Pseudomonas</taxon>
    </lineage>
</organism>
<dbReference type="EMBL" id="FOHW01000046">
    <property type="protein sequence ID" value="SEU03924.1"/>
    <property type="molecule type" value="Genomic_DNA"/>
</dbReference>
<evidence type="ECO:0000313" key="1">
    <source>
        <dbReference type="EMBL" id="SEU03924.1"/>
    </source>
</evidence>
<protein>
    <submittedName>
        <fullName evidence="1">Uncharacterized protein</fullName>
    </submittedName>
</protein>